<sequence length="296" mass="31583">MRTTLLIIAVAGILSVLATDCASIEKIVNFGDSTSDTGNGAFVVSNGVIPSTAYWNGRFSNGPTYIEIAAGLLNVSLSSYAVGGATTDNAKIQGYLGNSSSTTAPHFKVASVTDQVASYLIEGDESVDPSRILYTMWIGNNDGTFNDMYNLNVTGADAADSLYDVWSTLADSGAQRIVAFVPPLGTPFLTDYGVQMHKLAQQFNTERSPDANVGLFETPGVLTNVLALPQLYGFAHAFTDPCCTNNCYSGMPPKGTAQVCPKPDTFISYDEFFHPTAAFHKVIGASLVDFVNKWFS</sequence>
<evidence type="ECO:0000313" key="5">
    <source>
        <dbReference type="Proteomes" id="UP000332933"/>
    </source>
</evidence>
<dbReference type="InterPro" id="IPR036514">
    <property type="entry name" value="SGNH_hydro_sf"/>
</dbReference>
<reference evidence="3" key="2">
    <citation type="submission" date="2019-06" db="EMBL/GenBank/DDBJ databases">
        <title>Genomics analysis of Aphanomyces spp. identifies a new class of oomycete effector associated with host adaptation.</title>
        <authorList>
            <person name="Gaulin E."/>
        </authorList>
    </citation>
    <scope>NUCLEOTIDE SEQUENCE</scope>
    <source>
        <strain evidence="3">CBS 578.67</strain>
    </source>
</reference>
<evidence type="ECO:0000256" key="1">
    <source>
        <dbReference type="ARBA" id="ARBA00022801"/>
    </source>
</evidence>
<dbReference type="AlphaFoldDB" id="A0A485LPA2"/>
<dbReference type="InterPro" id="IPR001087">
    <property type="entry name" value="GDSL"/>
</dbReference>
<dbReference type="CDD" id="cd01846">
    <property type="entry name" value="fatty_acyltransferase_like"/>
    <property type="match status" value="1"/>
</dbReference>
<keyword evidence="5" id="KW-1185">Reference proteome</keyword>
<dbReference type="EMBL" id="CAADRA010007350">
    <property type="protein sequence ID" value="VFU00556.1"/>
    <property type="molecule type" value="Genomic_DNA"/>
</dbReference>
<dbReference type="Pfam" id="PF00657">
    <property type="entry name" value="Lipase_GDSL"/>
    <property type="match status" value="1"/>
</dbReference>
<proteinExistence type="predicted"/>
<name>A0A485LPA2_9STRA</name>
<evidence type="ECO:0000313" key="3">
    <source>
        <dbReference type="EMBL" id="KAF0684090.1"/>
    </source>
</evidence>
<keyword evidence="2" id="KW-0732">Signal</keyword>
<dbReference type="OrthoDB" id="62255at2759"/>
<gene>
    <name evidence="4" type="primary">Aste57867_23913</name>
    <name evidence="3" type="ORF">As57867_023840</name>
    <name evidence="4" type="ORF">ASTE57867_23913</name>
</gene>
<dbReference type="GO" id="GO:0016788">
    <property type="term" value="F:hydrolase activity, acting on ester bonds"/>
    <property type="evidence" value="ECO:0007669"/>
    <property type="project" value="InterPro"/>
</dbReference>
<dbReference type="PANTHER" id="PTHR45648:SF22">
    <property type="entry name" value="GDSL LIPASE_ACYLHYDROLASE FAMILY PROTEIN (AFU_ORTHOLOGUE AFUA_4G14700)"/>
    <property type="match status" value="1"/>
</dbReference>
<dbReference type="Proteomes" id="UP000332933">
    <property type="component" value="Unassembled WGS sequence"/>
</dbReference>
<dbReference type="EMBL" id="VJMH01007324">
    <property type="protein sequence ID" value="KAF0684090.1"/>
    <property type="molecule type" value="Genomic_DNA"/>
</dbReference>
<dbReference type="SUPFAM" id="SSF52266">
    <property type="entry name" value="SGNH hydrolase"/>
    <property type="match status" value="1"/>
</dbReference>
<organism evidence="4 5">
    <name type="scientific">Aphanomyces stellatus</name>
    <dbReference type="NCBI Taxonomy" id="120398"/>
    <lineage>
        <taxon>Eukaryota</taxon>
        <taxon>Sar</taxon>
        <taxon>Stramenopiles</taxon>
        <taxon>Oomycota</taxon>
        <taxon>Saprolegniomycetes</taxon>
        <taxon>Saprolegniales</taxon>
        <taxon>Verrucalvaceae</taxon>
        <taxon>Aphanomyces</taxon>
    </lineage>
</organism>
<evidence type="ECO:0000256" key="2">
    <source>
        <dbReference type="SAM" id="SignalP"/>
    </source>
</evidence>
<accession>A0A485LPA2</accession>
<dbReference type="Gene3D" id="3.40.50.1110">
    <property type="entry name" value="SGNH hydrolase"/>
    <property type="match status" value="1"/>
</dbReference>
<dbReference type="InterPro" id="IPR051058">
    <property type="entry name" value="GDSL_Est/Lipase"/>
</dbReference>
<feature type="signal peptide" evidence="2">
    <location>
        <begin position="1"/>
        <end position="18"/>
    </location>
</feature>
<reference evidence="4 5" key="1">
    <citation type="submission" date="2019-03" db="EMBL/GenBank/DDBJ databases">
        <authorList>
            <person name="Gaulin E."/>
            <person name="Dumas B."/>
        </authorList>
    </citation>
    <scope>NUCLEOTIDE SEQUENCE [LARGE SCALE GENOMIC DNA]</scope>
    <source>
        <strain evidence="4">CBS 568.67</strain>
    </source>
</reference>
<dbReference type="PANTHER" id="PTHR45648">
    <property type="entry name" value="GDSL LIPASE/ACYLHYDROLASE FAMILY PROTEIN (AFU_ORTHOLOGUE AFUA_4G14700)"/>
    <property type="match status" value="1"/>
</dbReference>
<keyword evidence="1" id="KW-0378">Hydrolase</keyword>
<evidence type="ECO:0000313" key="4">
    <source>
        <dbReference type="EMBL" id="VFU00556.1"/>
    </source>
</evidence>
<feature type="chain" id="PRO_5036355656" evidence="2">
    <location>
        <begin position="19"/>
        <end position="296"/>
    </location>
</feature>
<protein>
    <submittedName>
        <fullName evidence="4">Aste57867_23913 protein</fullName>
    </submittedName>
</protein>